<dbReference type="EMBL" id="CM039439">
    <property type="protein sequence ID" value="KAI4297214.1"/>
    <property type="molecule type" value="Genomic_DNA"/>
</dbReference>
<organism evidence="1 2">
    <name type="scientific">Bauhinia variegata</name>
    <name type="common">Purple orchid tree</name>
    <name type="synonym">Phanera variegata</name>
    <dbReference type="NCBI Taxonomy" id="167791"/>
    <lineage>
        <taxon>Eukaryota</taxon>
        <taxon>Viridiplantae</taxon>
        <taxon>Streptophyta</taxon>
        <taxon>Embryophyta</taxon>
        <taxon>Tracheophyta</taxon>
        <taxon>Spermatophyta</taxon>
        <taxon>Magnoliopsida</taxon>
        <taxon>eudicotyledons</taxon>
        <taxon>Gunneridae</taxon>
        <taxon>Pentapetalae</taxon>
        <taxon>rosids</taxon>
        <taxon>fabids</taxon>
        <taxon>Fabales</taxon>
        <taxon>Fabaceae</taxon>
        <taxon>Cercidoideae</taxon>
        <taxon>Cercideae</taxon>
        <taxon>Bauhiniinae</taxon>
        <taxon>Bauhinia</taxon>
    </lineage>
</organism>
<name>A0ACB9KJA5_BAUVA</name>
<reference evidence="1 2" key="1">
    <citation type="journal article" date="2022" name="DNA Res.">
        <title>Chromosomal-level genome assembly of the orchid tree Bauhinia variegata (Leguminosae; Cercidoideae) supports the allotetraploid origin hypothesis of Bauhinia.</title>
        <authorList>
            <person name="Zhong Y."/>
            <person name="Chen Y."/>
            <person name="Zheng D."/>
            <person name="Pang J."/>
            <person name="Liu Y."/>
            <person name="Luo S."/>
            <person name="Meng S."/>
            <person name="Qian L."/>
            <person name="Wei D."/>
            <person name="Dai S."/>
            <person name="Zhou R."/>
        </authorList>
    </citation>
    <scope>NUCLEOTIDE SEQUENCE [LARGE SCALE GENOMIC DNA]</scope>
    <source>
        <strain evidence="1">BV-YZ2020</strain>
    </source>
</reference>
<evidence type="ECO:0000313" key="2">
    <source>
        <dbReference type="Proteomes" id="UP000828941"/>
    </source>
</evidence>
<comment type="caution">
    <text evidence="1">The sequence shown here is derived from an EMBL/GenBank/DDBJ whole genome shotgun (WGS) entry which is preliminary data.</text>
</comment>
<protein>
    <submittedName>
        <fullName evidence="1">Uncharacterized protein</fullName>
    </submittedName>
</protein>
<dbReference type="Proteomes" id="UP000828941">
    <property type="component" value="Chromosome 14"/>
</dbReference>
<evidence type="ECO:0000313" key="1">
    <source>
        <dbReference type="EMBL" id="KAI4297214.1"/>
    </source>
</evidence>
<gene>
    <name evidence="1" type="ORF">L6164_037109</name>
</gene>
<keyword evidence="2" id="KW-1185">Reference proteome</keyword>
<proteinExistence type="predicted"/>
<sequence length="180" mass="19743">MKIIFLTLCLLFLSACRAAVVYDADGAPVINGGTYYLTSVSKDLFGGLVLATVGSDNCPQTVVLHPLFFPGWPVIIESPFLIPLIDSSFNISIRFESSSSEQKFWNVVPEVPFPIVKVSETHAFPFKIESAEGGFKIVYNNSAIGINLEDNSRPLVVNSTDPFVFMLTRVNQISAKMSMV</sequence>
<accession>A0ACB9KJA5</accession>